<evidence type="ECO:0000256" key="4">
    <source>
        <dbReference type="ARBA" id="ARBA00022692"/>
    </source>
</evidence>
<dbReference type="InterPro" id="IPR041916">
    <property type="entry name" value="Anti_sigma_zinc_sf"/>
</dbReference>
<evidence type="ECO:0000256" key="3">
    <source>
        <dbReference type="ARBA" id="ARBA00022475"/>
    </source>
</evidence>
<dbReference type="Gene3D" id="1.10.10.1320">
    <property type="entry name" value="Anti-sigma factor, zinc-finger domain"/>
    <property type="match status" value="1"/>
</dbReference>
<evidence type="ECO:0000256" key="7">
    <source>
        <dbReference type="ARBA" id="ARBA00029829"/>
    </source>
</evidence>
<evidence type="ECO:0000256" key="2">
    <source>
        <dbReference type="ARBA" id="ARBA00004236"/>
    </source>
</evidence>
<dbReference type="PANTHER" id="PTHR37461:SF1">
    <property type="entry name" value="ANTI-SIGMA-K FACTOR RSKA"/>
    <property type="match status" value="1"/>
</dbReference>
<dbReference type="InterPro" id="IPR051474">
    <property type="entry name" value="Anti-sigma-K/W_factor"/>
</dbReference>
<dbReference type="InterPro" id="IPR018764">
    <property type="entry name" value="RskA_C"/>
</dbReference>
<keyword evidence="3" id="KW-1003">Cell membrane</keyword>
<keyword evidence="12" id="KW-1185">Reference proteome</keyword>
<dbReference type="PANTHER" id="PTHR37461">
    <property type="entry name" value="ANTI-SIGMA-K FACTOR RSKA"/>
    <property type="match status" value="1"/>
</dbReference>
<gene>
    <name evidence="11" type="ORF">GCM10008927_02860</name>
</gene>
<evidence type="ECO:0000313" key="11">
    <source>
        <dbReference type="EMBL" id="GHA41856.1"/>
    </source>
</evidence>
<organism evidence="11 12">
    <name type="scientific">Paramylibacter ulvae</name>
    <dbReference type="NCBI Taxonomy" id="1651968"/>
    <lineage>
        <taxon>Bacteria</taxon>
        <taxon>Pseudomonadati</taxon>
        <taxon>Pseudomonadota</taxon>
        <taxon>Alphaproteobacteria</taxon>
        <taxon>Rhodobacterales</taxon>
        <taxon>Paracoccaceae</taxon>
        <taxon>Paramylibacter</taxon>
    </lineage>
</organism>
<comment type="caution">
    <text evidence="11">The sequence shown here is derived from an EMBL/GenBank/DDBJ whole genome shotgun (WGS) entry which is preliminary data.</text>
</comment>
<evidence type="ECO:0000259" key="10">
    <source>
        <dbReference type="Pfam" id="PF10099"/>
    </source>
</evidence>
<evidence type="ECO:0000256" key="6">
    <source>
        <dbReference type="ARBA" id="ARBA00023136"/>
    </source>
</evidence>
<evidence type="ECO:0000256" key="8">
    <source>
        <dbReference type="ARBA" id="ARBA00030803"/>
    </source>
</evidence>
<evidence type="ECO:0000256" key="9">
    <source>
        <dbReference type="SAM" id="Phobius"/>
    </source>
</evidence>
<keyword evidence="4 9" id="KW-0812">Transmembrane</keyword>
<reference evidence="12" key="1">
    <citation type="journal article" date="2019" name="Int. J. Syst. Evol. Microbiol.">
        <title>The Global Catalogue of Microorganisms (GCM) 10K type strain sequencing project: providing services to taxonomists for standard genome sequencing and annotation.</title>
        <authorList>
            <consortium name="The Broad Institute Genomics Platform"/>
            <consortium name="The Broad Institute Genome Sequencing Center for Infectious Disease"/>
            <person name="Wu L."/>
            <person name="Ma J."/>
        </authorList>
    </citation>
    <scope>NUCLEOTIDE SEQUENCE [LARGE SCALE GENOMIC DNA]</scope>
    <source>
        <strain evidence="12">KCTC 32465</strain>
    </source>
</reference>
<comment type="subcellular location">
    <subcellularLocation>
        <location evidence="2">Cell membrane</location>
    </subcellularLocation>
    <subcellularLocation>
        <location evidence="1">Membrane</location>
        <topology evidence="1">Single-pass membrane protein</topology>
    </subcellularLocation>
</comment>
<evidence type="ECO:0000313" key="12">
    <source>
        <dbReference type="Proteomes" id="UP000634455"/>
    </source>
</evidence>
<dbReference type="Pfam" id="PF10099">
    <property type="entry name" value="RskA_C"/>
    <property type="match status" value="1"/>
</dbReference>
<name>A0ABQ3CTJ2_9RHOB</name>
<evidence type="ECO:0000256" key="1">
    <source>
        <dbReference type="ARBA" id="ARBA00004167"/>
    </source>
</evidence>
<sequence>MSGSTDIDKDDFALAGEYALHLLDADERAAFDQRLLNEPALRAALREWDEDFATMADEFEPITPPEHLKAKIELEMFAANTPSHGVSAHFWSIRRFIASAVAVAALVMIGFYSYNLNRFSPTQVADMVTADETLFIHAGYQAGDDELHFIRHKGTTGEGRSLELWLFPAGESVAVSLGVIPEQERGVIPLAAEHAAAIKGGTLAISDEPLGGSPTGQATGPVLVVTPITDL</sequence>
<proteinExistence type="predicted"/>
<protein>
    <recommendedName>
        <fullName evidence="8">Regulator of SigK</fullName>
    </recommendedName>
    <alternativeName>
        <fullName evidence="7">Sigma-K anti-sigma factor RskA</fullName>
    </alternativeName>
</protein>
<keyword evidence="5 9" id="KW-1133">Transmembrane helix</keyword>
<dbReference type="EMBL" id="BMZF01000001">
    <property type="protein sequence ID" value="GHA41856.1"/>
    <property type="molecule type" value="Genomic_DNA"/>
</dbReference>
<feature type="transmembrane region" description="Helical" evidence="9">
    <location>
        <begin position="96"/>
        <end position="114"/>
    </location>
</feature>
<accession>A0ABQ3CTJ2</accession>
<evidence type="ECO:0000256" key="5">
    <source>
        <dbReference type="ARBA" id="ARBA00022989"/>
    </source>
</evidence>
<keyword evidence="6 9" id="KW-0472">Membrane</keyword>
<feature type="domain" description="Anti-sigma K factor RskA C-terminal" evidence="10">
    <location>
        <begin position="98"/>
        <end position="222"/>
    </location>
</feature>
<dbReference type="Proteomes" id="UP000634455">
    <property type="component" value="Unassembled WGS sequence"/>
</dbReference>
<dbReference type="RefSeq" id="WP_189638786.1">
    <property type="nucleotide sequence ID" value="NZ_BMZF01000001.1"/>
</dbReference>